<dbReference type="AlphaFoldDB" id="A0A4R6ILN0"/>
<organism evidence="2 3">
    <name type="scientific">Pedobacter duraquae</name>
    <dbReference type="NCBI Taxonomy" id="425511"/>
    <lineage>
        <taxon>Bacteria</taxon>
        <taxon>Pseudomonadati</taxon>
        <taxon>Bacteroidota</taxon>
        <taxon>Sphingobacteriia</taxon>
        <taxon>Sphingobacteriales</taxon>
        <taxon>Sphingobacteriaceae</taxon>
        <taxon>Pedobacter</taxon>
    </lineage>
</organism>
<evidence type="ECO:0000313" key="2">
    <source>
        <dbReference type="EMBL" id="TDO23050.1"/>
    </source>
</evidence>
<accession>A0A4R6ILN0</accession>
<protein>
    <submittedName>
        <fullName evidence="2">Uncharacterized protein</fullName>
    </submittedName>
</protein>
<keyword evidence="3" id="KW-1185">Reference proteome</keyword>
<keyword evidence="1" id="KW-0472">Membrane</keyword>
<dbReference type="EMBL" id="SNWM01000002">
    <property type="protein sequence ID" value="TDO23050.1"/>
    <property type="molecule type" value="Genomic_DNA"/>
</dbReference>
<proteinExistence type="predicted"/>
<evidence type="ECO:0000256" key="1">
    <source>
        <dbReference type="SAM" id="Phobius"/>
    </source>
</evidence>
<feature type="transmembrane region" description="Helical" evidence="1">
    <location>
        <begin position="20"/>
        <end position="39"/>
    </location>
</feature>
<gene>
    <name evidence="2" type="ORF">CLV32_2036</name>
</gene>
<reference evidence="2 3" key="1">
    <citation type="submission" date="2019-03" db="EMBL/GenBank/DDBJ databases">
        <title>Genomic Encyclopedia of Archaeal and Bacterial Type Strains, Phase II (KMG-II): from individual species to whole genera.</title>
        <authorList>
            <person name="Goeker M."/>
        </authorList>
    </citation>
    <scope>NUCLEOTIDE SEQUENCE [LARGE SCALE GENOMIC DNA]</scope>
    <source>
        <strain evidence="2 3">DSM 19034</strain>
    </source>
</reference>
<keyword evidence="1" id="KW-1133">Transmembrane helix</keyword>
<keyword evidence="1" id="KW-0812">Transmembrane</keyword>
<dbReference type="Proteomes" id="UP000295499">
    <property type="component" value="Unassembled WGS sequence"/>
</dbReference>
<evidence type="ECO:0000313" key="3">
    <source>
        <dbReference type="Proteomes" id="UP000295499"/>
    </source>
</evidence>
<comment type="caution">
    <text evidence="2">The sequence shown here is derived from an EMBL/GenBank/DDBJ whole genome shotgun (WGS) entry which is preliminary data.</text>
</comment>
<name>A0A4R6ILN0_9SPHI</name>
<sequence length="46" mass="5287">MEFCYLHTKYLIMSNTDVTIIILSLTLVLAVAALYLTFVNNKKLNH</sequence>